<organism evidence="8 9">
    <name type="scientific">Paenibacillus validus</name>
    <dbReference type="NCBI Taxonomy" id="44253"/>
    <lineage>
        <taxon>Bacteria</taxon>
        <taxon>Bacillati</taxon>
        <taxon>Bacillota</taxon>
        <taxon>Bacilli</taxon>
        <taxon>Bacillales</taxon>
        <taxon>Paenibacillaceae</taxon>
        <taxon>Paenibacillus</taxon>
    </lineage>
</organism>
<dbReference type="FunFam" id="3.40.605.10:FF:000007">
    <property type="entry name" value="NAD/NADP-dependent betaine aldehyde dehydrogenase"/>
    <property type="match status" value="1"/>
</dbReference>
<evidence type="ECO:0000313" key="8">
    <source>
        <dbReference type="EMBL" id="MUG70088.1"/>
    </source>
</evidence>
<gene>
    <name evidence="8" type="ORF">GNP93_05280</name>
</gene>
<dbReference type="PANTHER" id="PTHR42991">
    <property type="entry name" value="ALDEHYDE DEHYDROGENASE"/>
    <property type="match status" value="1"/>
</dbReference>
<reference evidence="8 9" key="1">
    <citation type="submission" date="2019-11" db="EMBL/GenBank/DDBJ databases">
        <title>Draft genome sequences of five Paenibacillus species of dairy origin.</title>
        <authorList>
            <person name="Olajide A.M."/>
            <person name="Chen S."/>
            <person name="Lapointe G."/>
        </authorList>
    </citation>
    <scope>NUCLEOTIDE SEQUENCE [LARGE SCALE GENOMIC DNA]</scope>
    <source>
        <strain evidence="8 9">2CS3</strain>
    </source>
</reference>
<dbReference type="AlphaFoldDB" id="A0A7X2Z9I5"/>
<dbReference type="PANTHER" id="PTHR42991:SF1">
    <property type="entry name" value="ALDEHYDE DEHYDROGENASE"/>
    <property type="match status" value="1"/>
</dbReference>
<dbReference type="GO" id="GO:0008911">
    <property type="term" value="F:lactaldehyde dehydrogenase (NAD+) activity"/>
    <property type="evidence" value="ECO:0007669"/>
    <property type="project" value="TreeGrafter"/>
</dbReference>
<evidence type="ECO:0000256" key="1">
    <source>
        <dbReference type="ARBA" id="ARBA00009986"/>
    </source>
</evidence>
<dbReference type="FunFam" id="3.40.309.10:FF:000009">
    <property type="entry name" value="Aldehyde dehydrogenase A"/>
    <property type="match status" value="1"/>
</dbReference>
<evidence type="ECO:0000256" key="2">
    <source>
        <dbReference type="ARBA" id="ARBA00023002"/>
    </source>
</evidence>
<protein>
    <recommendedName>
        <fullName evidence="6">3-sulfolactaldehyde dehydrogenase</fullName>
        <ecNumber evidence="5">1.2.1.97</ecNumber>
    </recommendedName>
</protein>
<dbReference type="Proteomes" id="UP000450917">
    <property type="component" value="Unassembled WGS sequence"/>
</dbReference>
<evidence type="ECO:0000259" key="7">
    <source>
        <dbReference type="Pfam" id="PF00171"/>
    </source>
</evidence>
<dbReference type="Gene3D" id="3.40.309.10">
    <property type="entry name" value="Aldehyde Dehydrogenase, Chain A, domain 2"/>
    <property type="match status" value="1"/>
</dbReference>
<feature type="domain" description="Aldehyde dehydrogenase" evidence="7">
    <location>
        <begin position="16"/>
        <end position="474"/>
    </location>
</feature>
<dbReference type="InterPro" id="IPR051020">
    <property type="entry name" value="ALDH-related_metabolic_enz"/>
</dbReference>
<evidence type="ECO:0000256" key="4">
    <source>
        <dbReference type="ARBA" id="ARBA00054572"/>
    </source>
</evidence>
<dbReference type="EC" id="1.2.1.97" evidence="5"/>
<keyword evidence="9" id="KW-1185">Reference proteome</keyword>
<name>A0A7X2Z9I5_9BACL</name>
<evidence type="ECO:0000313" key="9">
    <source>
        <dbReference type="Proteomes" id="UP000450917"/>
    </source>
</evidence>
<evidence type="ECO:0000256" key="6">
    <source>
        <dbReference type="ARBA" id="ARBA00067277"/>
    </source>
</evidence>
<dbReference type="InterPro" id="IPR015590">
    <property type="entry name" value="Aldehyde_DH_dom"/>
</dbReference>
<dbReference type="Gene3D" id="3.40.605.10">
    <property type="entry name" value="Aldehyde Dehydrogenase, Chain A, domain 1"/>
    <property type="match status" value="1"/>
</dbReference>
<evidence type="ECO:0000256" key="3">
    <source>
        <dbReference type="ARBA" id="ARBA00050326"/>
    </source>
</evidence>
<evidence type="ECO:0000256" key="5">
    <source>
        <dbReference type="ARBA" id="ARBA00066984"/>
    </source>
</evidence>
<dbReference type="InterPro" id="IPR016163">
    <property type="entry name" value="Ald_DH_C"/>
</dbReference>
<comment type="similarity">
    <text evidence="1">Belongs to the aldehyde dehydrogenase family.</text>
</comment>
<dbReference type="SUPFAM" id="SSF53720">
    <property type="entry name" value="ALDH-like"/>
    <property type="match status" value="1"/>
</dbReference>
<dbReference type="RefSeq" id="WP_155614193.1">
    <property type="nucleotide sequence ID" value="NZ_WNZX01000003.1"/>
</dbReference>
<accession>A0A7X2Z9I5</accession>
<dbReference type="InterPro" id="IPR016162">
    <property type="entry name" value="Ald_DH_N"/>
</dbReference>
<keyword evidence="2" id="KW-0560">Oxidoreductase</keyword>
<comment type="function">
    <text evidence="4">Part of the sulfo-TAL (or sulfo-SFT) pathway, a D-sulfoquinovose degradation pathway that produces sulfolactate (SL). Catalyzes the oxidation of 3-sulfolactaldehyde (SLA) to sulfolactate (SL).</text>
</comment>
<dbReference type="EMBL" id="WNZX01000003">
    <property type="protein sequence ID" value="MUG70088.1"/>
    <property type="molecule type" value="Genomic_DNA"/>
</dbReference>
<dbReference type="Pfam" id="PF00171">
    <property type="entry name" value="Aldedh"/>
    <property type="match status" value="1"/>
</dbReference>
<dbReference type="InterPro" id="IPR016161">
    <property type="entry name" value="Ald_DH/histidinol_DH"/>
</dbReference>
<sequence>MLAQKTIKPLFIGGEWVETSELHPIYNKYTGELFAQVSKAGEAEKNAALEAAERAFRQSDFAPAQRFQVLMKMYHLLLDHLEEFAEAIAAEGGKPIVDARTEVNRSALIFLLSAEEAIKITGEMIPAQVAPNLNIGKRLIYTIKKPIGLVCAITPFNFPLNLVVHKVAPALAAGNPVIIKPASDTAYSALKLCELLEKAGLPKGFASCLVGSGSTLGDQLLTDQRIHKYTFTGSPEVGKHIHRTIGMRRVTLELGSNSATIVHQDADVETAAAKLARMSFAHAGQICISVQRIYVHKEIEQTFMEAFLRYTASLKVGDPLDPSTIVGPMISEKEAIRIEGWVNEAVEQGAKIWTGGRRENNVYYPTVLTGATKGMKVVDEEVFAPVVSIATYETIEEAVRLVNDSKYGLQAGVFTQSVSLAHTIPYLLEVGGVMINDTSSFRADQMPYGGVKESGMGKEGPAFAIEEMLETVTVAVNLEEQL</sequence>
<comment type="caution">
    <text evidence="8">The sequence shown here is derived from an EMBL/GenBank/DDBJ whole genome shotgun (WGS) entry which is preliminary data.</text>
</comment>
<proteinExistence type="inferred from homology"/>
<comment type="catalytic activity">
    <reaction evidence="3">
        <text>(2S)-3-sulfolactaldehyde + NAD(+) + H2O = (2S)-3-sulfolactate + NADH + 2 H(+)</text>
        <dbReference type="Rhea" id="RHEA:47932"/>
        <dbReference type="ChEBI" id="CHEBI:15377"/>
        <dbReference type="ChEBI" id="CHEBI:15378"/>
        <dbReference type="ChEBI" id="CHEBI:57540"/>
        <dbReference type="ChEBI" id="CHEBI:57945"/>
        <dbReference type="ChEBI" id="CHEBI:61289"/>
        <dbReference type="ChEBI" id="CHEBI:90109"/>
        <dbReference type="EC" id="1.2.1.97"/>
    </reaction>
    <physiologicalReaction direction="left-to-right" evidence="3">
        <dbReference type="Rhea" id="RHEA:47933"/>
    </physiologicalReaction>
</comment>